<dbReference type="PANTHER" id="PTHR46211:SF14">
    <property type="entry name" value="GLYCEROPHOSPHODIESTER PHOSPHODIESTERASE"/>
    <property type="match status" value="1"/>
</dbReference>
<protein>
    <submittedName>
        <fullName evidence="2">Glycerophosphodiester phosphodiesterase family protein</fullName>
    </submittedName>
</protein>
<feature type="domain" description="GP-PDE" evidence="1">
    <location>
        <begin position="31"/>
        <end position="297"/>
    </location>
</feature>
<dbReference type="Pfam" id="PF03009">
    <property type="entry name" value="GDPD"/>
    <property type="match status" value="1"/>
</dbReference>
<comment type="caution">
    <text evidence="2">The sequence shown here is derived from an EMBL/GenBank/DDBJ whole genome shotgun (WGS) entry which is preliminary data.</text>
</comment>
<evidence type="ECO:0000259" key="1">
    <source>
        <dbReference type="PROSITE" id="PS51704"/>
    </source>
</evidence>
<dbReference type="PANTHER" id="PTHR46211">
    <property type="entry name" value="GLYCEROPHOSPHORYL DIESTER PHOSPHODIESTERASE"/>
    <property type="match status" value="1"/>
</dbReference>
<dbReference type="PROSITE" id="PS51257">
    <property type="entry name" value="PROKAR_LIPOPROTEIN"/>
    <property type="match status" value="1"/>
</dbReference>
<dbReference type="InterPro" id="IPR017946">
    <property type="entry name" value="PLC-like_Pdiesterase_TIM-brl"/>
</dbReference>
<name>A0ABW8XY00_9FLAO</name>
<organism evidence="2 3">
    <name type="scientific">Flavobacterium plantiphilum</name>
    <dbReference type="NCBI Taxonomy" id="3163297"/>
    <lineage>
        <taxon>Bacteria</taxon>
        <taxon>Pseudomonadati</taxon>
        <taxon>Bacteroidota</taxon>
        <taxon>Flavobacteriia</taxon>
        <taxon>Flavobacteriales</taxon>
        <taxon>Flavobacteriaceae</taxon>
        <taxon>Flavobacterium</taxon>
    </lineage>
</organism>
<dbReference type="Proteomes" id="UP001629260">
    <property type="component" value="Unassembled WGS sequence"/>
</dbReference>
<accession>A0ABW8XY00</accession>
<reference evidence="2 3" key="1">
    <citation type="submission" date="2024-06" db="EMBL/GenBank/DDBJ databases">
        <authorList>
            <person name="Kaempfer P."/>
            <person name="Viver T."/>
        </authorList>
    </citation>
    <scope>NUCLEOTIDE SEQUENCE [LARGE SCALE GENOMIC DNA]</scope>
    <source>
        <strain evidence="2 3">ST-87</strain>
    </source>
</reference>
<sequence length="297" mass="34222">MNSYKISVLLLFFVVFFGCKTKKEAFKKQHVEVQGHRGDRGNFPENTLPAFLSAIHKGADVIEMDVVISKDKKVVVSHEAFMSSLYVTTPDGLAIAKEKEKTYNLYAMNYDSIKKFDSGSNGNPLFPQQKKLKTYKPLLAEVIDSVEKEIAKNHYKRVRYNIEIKSEKKEYGISQPQPEEFVDLVMKVIQEKGIESFMNIQSFDPYLLNELHKKYPKVKIALLTSKPGIDKNLRELTFKPQIYSPNYKLVSAVFLDSLRAKHIKVIPWTVNNHEDIQKMLDLKVDGIITDYPERLLN</sequence>
<evidence type="ECO:0000313" key="3">
    <source>
        <dbReference type="Proteomes" id="UP001629260"/>
    </source>
</evidence>
<dbReference type="EMBL" id="JBELQA010000010">
    <property type="protein sequence ID" value="MFL9832192.1"/>
    <property type="molecule type" value="Genomic_DNA"/>
</dbReference>
<dbReference type="PROSITE" id="PS51704">
    <property type="entry name" value="GP_PDE"/>
    <property type="match status" value="1"/>
</dbReference>
<dbReference type="Gene3D" id="3.20.20.190">
    <property type="entry name" value="Phosphatidylinositol (PI) phosphodiesterase"/>
    <property type="match status" value="1"/>
</dbReference>
<evidence type="ECO:0000313" key="2">
    <source>
        <dbReference type="EMBL" id="MFL9832192.1"/>
    </source>
</evidence>
<proteinExistence type="predicted"/>
<gene>
    <name evidence="2" type="ORF">ABS764_15170</name>
</gene>
<dbReference type="InterPro" id="IPR030395">
    <property type="entry name" value="GP_PDE_dom"/>
</dbReference>
<dbReference type="RefSeq" id="WP_408082641.1">
    <property type="nucleotide sequence ID" value="NZ_JBELQA010000010.1"/>
</dbReference>
<dbReference type="SUPFAM" id="SSF51695">
    <property type="entry name" value="PLC-like phosphodiesterases"/>
    <property type="match status" value="1"/>
</dbReference>
<keyword evidence="3" id="KW-1185">Reference proteome</keyword>